<dbReference type="SUPFAM" id="SSF47616">
    <property type="entry name" value="GST C-terminal domain-like"/>
    <property type="match status" value="1"/>
</dbReference>
<dbReference type="PROSITE" id="PS50405">
    <property type="entry name" value="GST_CTER"/>
    <property type="match status" value="1"/>
</dbReference>
<dbReference type="PANTHER" id="PTHR43968:SF6">
    <property type="entry name" value="GLUTATHIONE S-TRANSFERASE OMEGA"/>
    <property type="match status" value="1"/>
</dbReference>
<dbReference type="PANTHER" id="PTHR43968">
    <property type="match status" value="1"/>
</dbReference>
<comment type="caution">
    <text evidence="2">The sequence shown here is derived from an EMBL/GenBank/DDBJ whole genome shotgun (WGS) entry which is preliminary data.</text>
</comment>
<dbReference type="Gene3D" id="3.40.30.10">
    <property type="entry name" value="Glutaredoxin"/>
    <property type="match status" value="1"/>
</dbReference>
<dbReference type="Proteomes" id="UP001589906">
    <property type="component" value="Unassembled WGS sequence"/>
</dbReference>
<evidence type="ECO:0000259" key="1">
    <source>
        <dbReference type="PROSITE" id="PS50405"/>
    </source>
</evidence>
<organism evidence="2 3">
    <name type="scientific">Brevundimonas balnearis</name>
    <dbReference type="NCBI Taxonomy" id="1572858"/>
    <lineage>
        <taxon>Bacteria</taxon>
        <taxon>Pseudomonadati</taxon>
        <taxon>Pseudomonadota</taxon>
        <taxon>Alphaproteobacteria</taxon>
        <taxon>Caulobacterales</taxon>
        <taxon>Caulobacteraceae</taxon>
        <taxon>Brevundimonas</taxon>
    </lineage>
</organism>
<evidence type="ECO:0000313" key="3">
    <source>
        <dbReference type="Proteomes" id="UP001589906"/>
    </source>
</evidence>
<dbReference type="InterPro" id="IPR004046">
    <property type="entry name" value="GST_C"/>
</dbReference>
<dbReference type="RefSeq" id="WP_376836991.1">
    <property type="nucleotide sequence ID" value="NZ_JBHLSW010000015.1"/>
</dbReference>
<dbReference type="InterPro" id="IPR036249">
    <property type="entry name" value="Thioredoxin-like_sf"/>
</dbReference>
<accession>A0ABV6R5K3</accession>
<feature type="domain" description="GST C-terminal" evidence="1">
    <location>
        <begin position="89"/>
        <end position="218"/>
    </location>
</feature>
<dbReference type="InterPro" id="IPR050983">
    <property type="entry name" value="GST_Omega/HSP26"/>
</dbReference>
<name>A0ABV6R5K3_9CAUL</name>
<dbReference type="CDD" id="cd00299">
    <property type="entry name" value="GST_C_family"/>
    <property type="match status" value="1"/>
</dbReference>
<dbReference type="EMBL" id="JBHLSW010000015">
    <property type="protein sequence ID" value="MFC0634907.1"/>
    <property type="molecule type" value="Genomic_DNA"/>
</dbReference>
<dbReference type="Gene3D" id="1.20.1050.10">
    <property type="match status" value="1"/>
</dbReference>
<sequence>MAEAATLHHFAFDPASRAARLALGEIKLAVQEQAVRPWDPESPIHALNPSGLPPVLETRHQGRALTLRGLSAILGFADDASAGALLPGDAGERAEARRLVDWFARPFTDDVDAVLLHERMEKPLLRMGPPDARNLREGREALRRHLALFEALAGERDWLAGRRLSQADLVAAAHLSVLDYFGEAPWPAYPALKGWYAKIKCRPCFRGLLGDRFPGVAPSAVYADLDF</sequence>
<reference evidence="2 3" key="1">
    <citation type="submission" date="2024-09" db="EMBL/GenBank/DDBJ databases">
        <authorList>
            <person name="Sun Q."/>
            <person name="Mori K."/>
        </authorList>
    </citation>
    <scope>NUCLEOTIDE SEQUENCE [LARGE SCALE GENOMIC DNA]</scope>
    <source>
        <strain evidence="2 3">NCAIM B.02621</strain>
    </source>
</reference>
<dbReference type="InterPro" id="IPR010987">
    <property type="entry name" value="Glutathione-S-Trfase_C-like"/>
</dbReference>
<keyword evidence="3" id="KW-1185">Reference proteome</keyword>
<dbReference type="CDD" id="cd00570">
    <property type="entry name" value="GST_N_family"/>
    <property type="match status" value="1"/>
</dbReference>
<dbReference type="InterPro" id="IPR036282">
    <property type="entry name" value="Glutathione-S-Trfase_C_sf"/>
</dbReference>
<dbReference type="Pfam" id="PF00043">
    <property type="entry name" value="GST_C"/>
    <property type="match status" value="1"/>
</dbReference>
<protein>
    <submittedName>
        <fullName evidence="2">Glutathione S-transferase family protein</fullName>
    </submittedName>
</protein>
<proteinExistence type="predicted"/>
<gene>
    <name evidence="2" type="ORF">ACFFGE_13585</name>
</gene>
<dbReference type="SUPFAM" id="SSF52833">
    <property type="entry name" value="Thioredoxin-like"/>
    <property type="match status" value="1"/>
</dbReference>
<evidence type="ECO:0000313" key="2">
    <source>
        <dbReference type="EMBL" id="MFC0634907.1"/>
    </source>
</evidence>